<comment type="subcellular location">
    <subcellularLocation>
        <location evidence="2">Gas vesicle</location>
    </subcellularLocation>
</comment>
<protein>
    <submittedName>
        <fullName evidence="4">Gas vesicle protein K</fullName>
    </submittedName>
</protein>
<evidence type="ECO:0000256" key="1">
    <source>
        <dbReference type="ARBA" id="ARBA00022987"/>
    </source>
</evidence>
<evidence type="ECO:0000313" key="4">
    <source>
        <dbReference type="EMBL" id="MDF9407597.1"/>
    </source>
</evidence>
<proteinExistence type="inferred from homology"/>
<keyword evidence="5" id="KW-1185">Reference proteome</keyword>
<comment type="similarity">
    <text evidence="3">Belongs to the gas vesicle GvpK family.</text>
</comment>
<evidence type="ECO:0000313" key="5">
    <source>
        <dbReference type="Proteomes" id="UP001154312"/>
    </source>
</evidence>
<dbReference type="RefSeq" id="WP_277442829.1">
    <property type="nucleotide sequence ID" value="NZ_JAKOAV010000005.1"/>
</dbReference>
<comment type="caution">
    <text evidence="4">The sequence shown here is derived from an EMBL/GenBank/DDBJ whole genome shotgun (WGS) entry which is preliminary data.</text>
</comment>
<organism evidence="4 5">
    <name type="scientific">Pelotomaculum isophthalicicum JI</name>
    <dbReference type="NCBI Taxonomy" id="947010"/>
    <lineage>
        <taxon>Bacteria</taxon>
        <taxon>Bacillati</taxon>
        <taxon>Bacillota</taxon>
        <taxon>Clostridia</taxon>
        <taxon>Eubacteriales</taxon>
        <taxon>Desulfotomaculaceae</taxon>
        <taxon>Pelotomaculum</taxon>
    </lineage>
</organism>
<gene>
    <name evidence="4" type="ORF">L7E55_04365</name>
</gene>
<name>A0A9X4GYB0_9FIRM</name>
<dbReference type="EMBL" id="JAKOAV010000005">
    <property type="protein sequence ID" value="MDF9407597.1"/>
    <property type="molecule type" value="Genomic_DNA"/>
</dbReference>
<dbReference type="Pfam" id="PF05121">
    <property type="entry name" value="GvpK"/>
    <property type="match status" value="1"/>
</dbReference>
<dbReference type="AlphaFoldDB" id="A0A9X4GYB0"/>
<evidence type="ECO:0000256" key="3">
    <source>
        <dbReference type="ARBA" id="ARBA00035659"/>
    </source>
</evidence>
<sequence>MALEISEDNLKQGLLGLVIALVEIIKDALKLQALSRMEDGSLNETEIERLGRALLDLDRAIEDIKCEHGVSESVKSVRDGLDRIVDEVVDRILDPRRWEEEQ</sequence>
<reference evidence="4" key="1">
    <citation type="submission" date="2022-02" db="EMBL/GenBank/DDBJ databases">
        <authorList>
            <person name="Leng L."/>
        </authorList>
    </citation>
    <scope>NUCLEOTIDE SEQUENCE</scope>
    <source>
        <strain evidence="4">JI</strain>
    </source>
</reference>
<keyword evidence="1" id="KW-0304">Gas vesicle</keyword>
<dbReference type="Proteomes" id="UP001154312">
    <property type="component" value="Unassembled WGS sequence"/>
</dbReference>
<dbReference type="GO" id="GO:0031412">
    <property type="term" value="P:gas vesicle organization"/>
    <property type="evidence" value="ECO:0007669"/>
    <property type="project" value="InterPro"/>
</dbReference>
<dbReference type="GO" id="GO:0031411">
    <property type="term" value="C:gas vesicle"/>
    <property type="evidence" value="ECO:0007669"/>
    <property type="project" value="UniProtKB-SubCell"/>
</dbReference>
<dbReference type="PANTHER" id="PTHR40137:SF2">
    <property type="entry name" value="PROTEIN GVPK 1"/>
    <property type="match status" value="1"/>
</dbReference>
<dbReference type="PANTHER" id="PTHR40137">
    <property type="entry name" value="PROTEIN GVPK 1"/>
    <property type="match status" value="1"/>
</dbReference>
<evidence type="ECO:0000256" key="2">
    <source>
        <dbReference type="ARBA" id="ARBA00035108"/>
    </source>
</evidence>
<accession>A0A9X4GYB0</accession>
<dbReference type="InterPro" id="IPR007805">
    <property type="entry name" value="GvpK"/>
</dbReference>